<protein>
    <submittedName>
        <fullName evidence="1">Uncharacterized protein</fullName>
    </submittedName>
</protein>
<sequence length="41" mass="4905">MNCVGNLQIPTIWIFRKYFKKSDFMLSKLNLNSYICTIVFN</sequence>
<accession>A0A0B7IUP5</accession>
<dbReference type="Proteomes" id="UP000038200">
    <property type="component" value="Unassembled WGS sequence"/>
</dbReference>
<organism evidence="1 2">
    <name type="scientific">Capnocytophaga canis</name>
    <dbReference type="NCBI Taxonomy" id="1848903"/>
    <lineage>
        <taxon>Bacteria</taxon>
        <taxon>Pseudomonadati</taxon>
        <taxon>Bacteroidota</taxon>
        <taxon>Flavobacteriia</taxon>
        <taxon>Flavobacteriales</taxon>
        <taxon>Flavobacteriaceae</taxon>
        <taxon>Capnocytophaga</taxon>
    </lineage>
</organism>
<evidence type="ECO:0000313" key="2">
    <source>
        <dbReference type="Proteomes" id="UP000038200"/>
    </source>
</evidence>
<name>A0A0B7IUP5_9FLAO</name>
<dbReference type="AlphaFoldDB" id="A0A0B7IUP5"/>
<evidence type="ECO:0000313" key="1">
    <source>
        <dbReference type="EMBL" id="CEN54354.1"/>
    </source>
</evidence>
<gene>
    <name evidence="1" type="ORF">CCAND93_840038</name>
</gene>
<dbReference type="EMBL" id="CDOL01000277">
    <property type="protein sequence ID" value="CEN54354.1"/>
    <property type="molecule type" value="Genomic_DNA"/>
</dbReference>
<proteinExistence type="predicted"/>
<reference evidence="1 2" key="1">
    <citation type="submission" date="2015-01" db="EMBL/GenBank/DDBJ databases">
        <authorList>
            <person name="Xiang T."/>
            <person name="Song Y."/>
            <person name="Huang L."/>
            <person name="Wang B."/>
            <person name="Wu P."/>
        </authorList>
    </citation>
    <scope>NUCLEOTIDE SEQUENCE [LARGE SCALE GENOMIC DNA]</scope>
    <source>
        <strain evidence="1 2">CcD93</strain>
    </source>
</reference>